<keyword evidence="4" id="KW-0805">Transcription regulation</keyword>
<evidence type="ECO:0000259" key="10">
    <source>
        <dbReference type="PROSITE" id="PS50110"/>
    </source>
</evidence>
<dbReference type="Proteomes" id="UP000199287">
    <property type="component" value="Unassembled WGS sequence"/>
</dbReference>
<feature type="domain" description="Response regulatory" evidence="10">
    <location>
        <begin position="5"/>
        <end position="118"/>
    </location>
</feature>
<evidence type="ECO:0000256" key="1">
    <source>
        <dbReference type="ARBA" id="ARBA00018672"/>
    </source>
</evidence>
<comment type="function">
    <text evidence="7">May play the central regulatory role in sporulation. It may be an element of the effector pathway responsible for the activation of sporulation genes in response to nutritional stress. Spo0A may act in concert with spo0H (a sigma factor) to control the expression of some genes that are critical to the sporulation process.</text>
</comment>
<dbReference type="InterPro" id="IPR001789">
    <property type="entry name" value="Sig_transdc_resp-reg_receiver"/>
</dbReference>
<keyword evidence="13" id="KW-1185">Reference proteome</keyword>
<evidence type="ECO:0000256" key="6">
    <source>
        <dbReference type="ARBA" id="ARBA00023163"/>
    </source>
</evidence>
<dbReference type="GO" id="GO:0000156">
    <property type="term" value="F:phosphorelay response regulator activity"/>
    <property type="evidence" value="ECO:0007669"/>
    <property type="project" value="TreeGrafter"/>
</dbReference>
<protein>
    <recommendedName>
        <fullName evidence="1">Stage 0 sporulation protein A homolog</fullName>
    </recommendedName>
</protein>
<dbReference type="SMART" id="SM00862">
    <property type="entry name" value="Trans_reg_C"/>
    <property type="match status" value="1"/>
</dbReference>
<evidence type="ECO:0000256" key="5">
    <source>
        <dbReference type="ARBA" id="ARBA00023125"/>
    </source>
</evidence>
<dbReference type="FunFam" id="1.10.10.10:FF:000018">
    <property type="entry name" value="DNA-binding response regulator ResD"/>
    <property type="match status" value="1"/>
</dbReference>
<sequence length="226" mass="26224">MHNPSVLVIEDEEKLRKLVATYLKRENYQVFEAADGVEGINLFEDHPMDLVILDIMMPGYDGWTVCRRIREESQVPVILLTARSEENDKLFGFELGADDYITKPFSVKELMARSKALLKRSGAASEEKQYQIDELRVDTDRHHVEVGGQVIDLTPKEYELLLLFLKNSNQAMERETILNKIWGYDYYGDDRTVDTHVKRLRHKLGDVSQKIRTLRGVGYIFEVTKE</sequence>
<dbReference type="EMBL" id="FOQA01000008">
    <property type="protein sequence ID" value="SFI20119.1"/>
    <property type="molecule type" value="Genomic_DNA"/>
</dbReference>
<dbReference type="GO" id="GO:0000976">
    <property type="term" value="F:transcription cis-regulatory region binding"/>
    <property type="evidence" value="ECO:0007669"/>
    <property type="project" value="TreeGrafter"/>
</dbReference>
<evidence type="ECO:0000256" key="3">
    <source>
        <dbReference type="ARBA" id="ARBA00023012"/>
    </source>
</evidence>
<dbReference type="CDD" id="cd00383">
    <property type="entry name" value="trans_reg_C"/>
    <property type="match status" value="1"/>
</dbReference>
<feature type="DNA-binding region" description="OmpR/PhoB-type" evidence="9">
    <location>
        <begin position="127"/>
        <end position="223"/>
    </location>
</feature>
<evidence type="ECO:0000256" key="9">
    <source>
        <dbReference type="PROSITE-ProRule" id="PRU01091"/>
    </source>
</evidence>
<dbReference type="InterPro" id="IPR036388">
    <property type="entry name" value="WH-like_DNA-bd_sf"/>
</dbReference>
<dbReference type="Gene3D" id="1.10.10.10">
    <property type="entry name" value="Winged helix-like DNA-binding domain superfamily/Winged helix DNA-binding domain"/>
    <property type="match status" value="1"/>
</dbReference>
<keyword evidence="2 8" id="KW-0597">Phosphoprotein</keyword>
<evidence type="ECO:0000256" key="4">
    <source>
        <dbReference type="ARBA" id="ARBA00023015"/>
    </source>
</evidence>
<dbReference type="PROSITE" id="PS50110">
    <property type="entry name" value="RESPONSE_REGULATORY"/>
    <property type="match status" value="1"/>
</dbReference>
<dbReference type="SUPFAM" id="SSF52172">
    <property type="entry name" value="CheY-like"/>
    <property type="match status" value="1"/>
</dbReference>
<dbReference type="PANTHER" id="PTHR48111:SF40">
    <property type="entry name" value="PHOSPHATE REGULON TRANSCRIPTIONAL REGULATORY PROTEIN PHOB"/>
    <property type="match status" value="1"/>
</dbReference>
<dbReference type="AlphaFoldDB" id="A0A1I3G9G7"/>
<dbReference type="FunFam" id="3.40.50.2300:FF:000001">
    <property type="entry name" value="DNA-binding response regulator PhoB"/>
    <property type="match status" value="1"/>
</dbReference>
<gene>
    <name evidence="12" type="ORF">SAMN05192551_10872</name>
</gene>
<evidence type="ECO:0000313" key="13">
    <source>
        <dbReference type="Proteomes" id="UP000199287"/>
    </source>
</evidence>
<dbReference type="Pfam" id="PF00072">
    <property type="entry name" value="Response_reg"/>
    <property type="match status" value="1"/>
</dbReference>
<dbReference type="Pfam" id="PF00486">
    <property type="entry name" value="Trans_reg_C"/>
    <property type="match status" value="1"/>
</dbReference>
<accession>A0A1I3G9G7</accession>
<dbReference type="CDD" id="cd17574">
    <property type="entry name" value="REC_OmpR"/>
    <property type="match status" value="1"/>
</dbReference>
<dbReference type="PANTHER" id="PTHR48111">
    <property type="entry name" value="REGULATOR OF RPOS"/>
    <property type="match status" value="1"/>
</dbReference>
<keyword evidence="6" id="KW-0804">Transcription</keyword>
<dbReference type="RefSeq" id="WP_093373114.1">
    <property type="nucleotide sequence ID" value="NZ_FOQA01000008.1"/>
</dbReference>
<evidence type="ECO:0000259" key="11">
    <source>
        <dbReference type="PROSITE" id="PS51755"/>
    </source>
</evidence>
<dbReference type="InterPro" id="IPR011006">
    <property type="entry name" value="CheY-like_superfamily"/>
</dbReference>
<keyword evidence="5 9" id="KW-0238">DNA-binding</keyword>
<dbReference type="GO" id="GO:0005829">
    <property type="term" value="C:cytosol"/>
    <property type="evidence" value="ECO:0007669"/>
    <property type="project" value="TreeGrafter"/>
</dbReference>
<evidence type="ECO:0000256" key="7">
    <source>
        <dbReference type="ARBA" id="ARBA00024867"/>
    </source>
</evidence>
<keyword evidence="3" id="KW-0902">Two-component regulatory system</keyword>
<name>A0A1I3G9G7_9FIRM</name>
<dbReference type="PROSITE" id="PS51755">
    <property type="entry name" value="OMPR_PHOB"/>
    <property type="match status" value="1"/>
</dbReference>
<dbReference type="InterPro" id="IPR039420">
    <property type="entry name" value="WalR-like"/>
</dbReference>
<feature type="domain" description="OmpR/PhoB-type" evidence="11">
    <location>
        <begin position="127"/>
        <end position="223"/>
    </location>
</feature>
<evidence type="ECO:0000313" key="12">
    <source>
        <dbReference type="EMBL" id="SFI20119.1"/>
    </source>
</evidence>
<dbReference type="GO" id="GO:0006355">
    <property type="term" value="P:regulation of DNA-templated transcription"/>
    <property type="evidence" value="ECO:0007669"/>
    <property type="project" value="InterPro"/>
</dbReference>
<dbReference type="Gene3D" id="6.10.250.690">
    <property type="match status" value="1"/>
</dbReference>
<organism evidence="12 13">
    <name type="scientific">Tindallia magadiensis</name>
    <dbReference type="NCBI Taxonomy" id="69895"/>
    <lineage>
        <taxon>Bacteria</taxon>
        <taxon>Bacillati</taxon>
        <taxon>Bacillota</taxon>
        <taxon>Clostridia</taxon>
        <taxon>Peptostreptococcales</taxon>
        <taxon>Tindalliaceae</taxon>
        <taxon>Tindallia</taxon>
    </lineage>
</organism>
<dbReference type="GO" id="GO:0032993">
    <property type="term" value="C:protein-DNA complex"/>
    <property type="evidence" value="ECO:0007669"/>
    <property type="project" value="TreeGrafter"/>
</dbReference>
<reference evidence="13" key="1">
    <citation type="submission" date="2016-10" db="EMBL/GenBank/DDBJ databases">
        <authorList>
            <person name="Varghese N."/>
            <person name="Submissions S."/>
        </authorList>
    </citation>
    <scope>NUCLEOTIDE SEQUENCE [LARGE SCALE GENOMIC DNA]</scope>
    <source>
        <strain evidence="13">Z-7934</strain>
    </source>
</reference>
<evidence type="ECO:0000256" key="8">
    <source>
        <dbReference type="PROSITE-ProRule" id="PRU00169"/>
    </source>
</evidence>
<proteinExistence type="predicted"/>
<dbReference type="InterPro" id="IPR001867">
    <property type="entry name" value="OmpR/PhoB-type_DNA-bd"/>
</dbReference>
<dbReference type="OrthoDB" id="9790442at2"/>
<evidence type="ECO:0000256" key="2">
    <source>
        <dbReference type="ARBA" id="ARBA00022553"/>
    </source>
</evidence>
<dbReference type="Gene3D" id="3.40.50.2300">
    <property type="match status" value="1"/>
</dbReference>
<dbReference type="STRING" id="69895.SAMN05192551_10872"/>
<dbReference type="SMART" id="SM00448">
    <property type="entry name" value="REC"/>
    <property type="match status" value="1"/>
</dbReference>
<feature type="modified residue" description="4-aspartylphosphate" evidence="8">
    <location>
        <position position="54"/>
    </location>
</feature>